<dbReference type="HOGENOM" id="CLU_046483_2_1_10"/>
<organism evidence="8 9">
    <name type="scientific">Melioribacter roseus (strain DSM 23840 / JCM 17771 / VKM B-2668 / P3M-2)</name>
    <dbReference type="NCBI Taxonomy" id="1191523"/>
    <lineage>
        <taxon>Bacteria</taxon>
        <taxon>Pseudomonadati</taxon>
        <taxon>Ignavibacteriota</taxon>
        <taxon>Ignavibacteria</taxon>
        <taxon>Ignavibacteriales</taxon>
        <taxon>Melioribacteraceae</taxon>
        <taxon>Melioribacter</taxon>
    </lineage>
</organism>
<dbReference type="KEGG" id="mro:MROS_1685"/>
<evidence type="ECO:0000256" key="5">
    <source>
        <dbReference type="HAMAP-Rule" id="MF_00532"/>
    </source>
</evidence>
<dbReference type="Gene3D" id="3.30.230.10">
    <property type="match status" value="1"/>
</dbReference>
<dbReference type="GO" id="GO:0006412">
    <property type="term" value="P:translation"/>
    <property type="evidence" value="ECO:0007669"/>
    <property type="project" value="UniProtKB-UniRule"/>
</dbReference>
<keyword evidence="2 5" id="KW-0689">Ribosomal protein</keyword>
<dbReference type="HAMAP" id="MF_00532_B">
    <property type="entry name" value="Ribosomal_uS9_B"/>
    <property type="match status" value="1"/>
</dbReference>
<feature type="region of interest" description="Disordered" evidence="7">
    <location>
        <begin position="109"/>
        <end position="128"/>
    </location>
</feature>
<dbReference type="eggNOG" id="COG0103">
    <property type="taxonomic scope" value="Bacteria"/>
</dbReference>
<dbReference type="GO" id="GO:0015935">
    <property type="term" value="C:small ribosomal subunit"/>
    <property type="evidence" value="ECO:0007669"/>
    <property type="project" value="UniProtKB-ARBA"/>
</dbReference>
<reference evidence="8 9" key="1">
    <citation type="journal article" date="2013" name="PLoS ONE">
        <title>Genomic analysis of Melioribacter roseus, facultatively anaerobic organotrophic bacterium representing a novel deep lineage within Bacteriodetes/Chlorobi group.</title>
        <authorList>
            <person name="Kadnikov V.V."/>
            <person name="Mardanov A.V."/>
            <person name="Podosokorskaya O.A."/>
            <person name="Gavrilov S.N."/>
            <person name="Kublanov I.V."/>
            <person name="Beletsky A.V."/>
            <person name="Bonch-Osmolovskaya E.A."/>
            <person name="Ravin N.V."/>
        </authorList>
    </citation>
    <scope>NUCLEOTIDE SEQUENCE [LARGE SCALE GENOMIC DNA]</scope>
    <source>
        <strain evidence="9">JCM 17771 / P3M-2</strain>
    </source>
</reference>
<keyword evidence="9" id="KW-1185">Reference proteome</keyword>
<dbReference type="OrthoDB" id="9803965at2"/>
<accession>I6ZSC5</accession>
<dbReference type="GO" id="GO:0003723">
    <property type="term" value="F:RNA binding"/>
    <property type="evidence" value="ECO:0007669"/>
    <property type="project" value="TreeGrafter"/>
</dbReference>
<dbReference type="InterPro" id="IPR020568">
    <property type="entry name" value="Ribosomal_Su5_D2-typ_SF"/>
</dbReference>
<dbReference type="FunFam" id="3.30.230.10:FF:000001">
    <property type="entry name" value="30S ribosomal protein S9"/>
    <property type="match status" value="1"/>
</dbReference>
<evidence type="ECO:0000313" key="9">
    <source>
        <dbReference type="Proteomes" id="UP000009011"/>
    </source>
</evidence>
<evidence type="ECO:0000313" key="8">
    <source>
        <dbReference type="EMBL" id="AFN74919.1"/>
    </source>
</evidence>
<gene>
    <name evidence="5" type="primary">rpsI</name>
    <name evidence="8" type="ordered locus">MROS_1685</name>
</gene>
<dbReference type="InterPro" id="IPR014721">
    <property type="entry name" value="Ribsml_uS5_D2-typ_fold_subgr"/>
</dbReference>
<dbReference type="RefSeq" id="WP_014856353.1">
    <property type="nucleotide sequence ID" value="NC_018178.1"/>
</dbReference>
<dbReference type="GO" id="GO:0003735">
    <property type="term" value="F:structural constituent of ribosome"/>
    <property type="evidence" value="ECO:0007669"/>
    <property type="project" value="InterPro"/>
</dbReference>
<evidence type="ECO:0000256" key="1">
    <source>
        <dbReference type="ARBA" id="ARBA00005251"/>
    </source>
</evidence>
<keyword evidence="3 5" id="KW-0687">Ribonucleoprotein</keyword>
<sequence length="128" mass="14672">MADKIFVGRRKNSVARVFLRSGSGKVTVNEREFENYFPQKEHRDNILLPFVVTETLGKYDVFANTNGGGISGQSEAIRLGIARALEAINPDFRPLLKAEGLLKRDPRMVERKKYGQKKARKRFQFSKR</sequence>
<evidence type="ECO:0000256" key="7">
    <source>
        <dbReference type="SAM" id="MobiDB-lite"/>
    </source>
</evidence>
<dbReference type="InterPro" id="IPR000754">
    <property type="entry name" value="Ribosomal_uS9"/>
</dbReference>
<evidence type="ECO:0000256" key="2">
    <source>
        <dbReference type="ARBA" id="ARBA00022980"/>
    </source>
</evidence>
<dbReference type="SUPFAM" id="SSF54211">
    <property type="entry name" value="Ribosomal protein S5 domain 2-like"/>
    <property type="match status" value="1"/>
</dbReference>
<dbReference type="InterPro" id="IPR020574">
    <property type="entry name" value="Ribosomal_uS9_CS"/>
</dbReference>
<dbReference type="AlphaFoldDB" id="I6ZSC5"/>
<feature type="compositionally biased region" description="Basic residues" evidence="7">
    <location>
        <begin position="114"/>
        <end position="128"/>
    </location>
</feature>
<dbReference type="GO" id="GO:0005737">
    <property type="term" value="C:cytoplasm"/>
    <property type="evidence" value="ECO:0007669"/>
    <property type="project" value="UniProtKB-ARBA"/>
</dbReference>
<protein>
    <recommendedName>
        <fullName evidence="4 5">Small ribosomal subunit protein uS9</fullName>
    </recommendedName>
</protein>
<dbReference type="PANTHER" id="PTHR21569:SF1">
    <property type="entry name" value="SMALL RIBOSOMAL SUBUNIT PROTEIN US9M"/>
    <property type="match status" value="1"/>
</dbReference>
<dbReference type="Proteomes" id="UP000009011">
    <property type="component" value="Chromosome"/>
</dbReference>
<dbReference type="PROSITE" id="PS00360">
    <property type="entry name" value="RIBOSOMAL_S9"/>
    <property type="match status" value="1"/>
</dbReference>
<dbReference type="STRING" id="1191523.MROS_1685"/>
<evidence type="ECO:0000256" key="3">
    <source>
        <dbReference type="ARBA" id="ARBA00023274"/>
    </source>
</evidence>
<dbReference type="EMBL" id="CP003557">
    <property type="protein sequence ID" value="AFN74919.1"/>
    <property type="molecule type" value="Genomic_DNA"/>
</dbReference>
<dbReference type="PATRIC" id="fig|1191523.3.peg.1785"/>
<name>I6ZSC5_MELRP</name>
<dbReference type="NCBIfam" id="NF001099">
    <property type="entry name" value="PRK00132.1"/>
    <property type="match status" value="1"/>
</dbReference>
<dbReference type="PANTHER" id="PTHR21569">
    <property type="entry name" value="RIBOSOMAL PROTEIN S9"/>
    <property type="match status" value="1"/>
</dbReference>
<dbReference type="Pfam" id="PF00380">
    <property type="entry name" value="Ribosomal_S9"/>
    <property type="match status" value="1"/>
</dbReference>
<evidence type="ECO:0000256" key="4">
    <source>
        <dbReference type="ARBA" id="ARBA00035259"/>
    </source>
</evidence>
<comment type="similarity">
    <text evidence="1 5 6">Belongs to the universal ribosomal protein uS9 family.</text>
</comment>
<evidence type="ECO:0000256" key="6">
    <source>
        <dbReference type="RuleBase" id="RU003815"/>
    </source>
</evidence>
<proteinExistence type="inferred from homology"/>
<dbReference type="InterPro" id="IPR023035">
    <property type="entry name" value="Ribosomal_uS9_bac/plastid"/>
</dbReference>